<feature type="compositionally biased region" description="Basic and acidic residues" evidence="2">
    <location>
        <begin position="171"/>
        <end position="198"/>
    </location>
</feature>
<reference evidence="3 4" key="1">
    <citation type="submission" date="2020-10" db="EMBL/GenBank/DDBJ databases">
        <title>Pygocentrus nattereri (red-bellied piranha) genome, fPygNat1, primary haplotype.</title>
        <authorList>
            <person name="Myers G."/>
            <person name="Meyer A."/>
            <person name="Karagic N."/>
            <person name="Pippel M."/>
            <person name="Winkler S."/>
            <person name="Tracey A."/>
            <person name="Wood J."/>
            <person name="Formenti G."/>
            <person name="Howe K."/>
            <person name="Fedrigo O."/>
            <person name="Jarvis E.D."/>
        </authorList>
    </citation>
    <scope>NUCLEOTIDE SEQUENCE [LARGE SCALE GENOMIC DNA]</scope>
</reference>
<feature type="region of interest" description="Disordered" evidence="2">
    <location>
        <begin position="335"/>
        <end position="389"/>
    </location>
</feature>
<dbReference type="CTD" id="553293"/>
<name>A0AAR2KTJ4_PYGNA</name>
<dbReference type="AlphaFoldDB" id="A0AAR2KTJ4"/>
<feature type="compositionally biased region" description="Basic and acidic residues" evidence="2">
    <location>
        <begin position="737"/>
        <end position="852"/>
    </location>
</feature>
<evidence type="ECO:0000313" key="3">
    <source>
        <dbReference type="Ensembl" id="ENSPNAP00000065436.1"/>
    </source>
</evidence>
<feature type="compositionally biased region" description="Basic and acidic residues" evidence="2">
    <location>
        <begin position="986"/>
        <end position="1003"/>
    </location>
</feature>
<dbReference type="InterPro" id="IPR051990">
    <property type="entry name" value="CCPG1/PBIP1"/>
</dbReference>
<feature type="compositionally biased region" description="Acidic residues" evidence="2">
    <location>
        <begin position="213"/>
        <end position="222"/>
    </location>
</feature>
<feature type="compositionally biased region" description="Basic and acidic residues" evidence="2">
    <location>
        <begin position="440"/>
        <end position="483"/>
    </location>
</feature>
<evidence type="ECO:0000256" key="1">
    <source>
        <dbReference type="ARBA" id="ARBA00023054"/>
    </source>
</evidence>
<feature type="compositionally biased region" description="Basic and acidic residues" evidence="2">
    <location>
        <begin position="51"/>
        <end position="62"/>
    </location>
</feature>
<dbReference type="RefSeq" id="XP_037392831.1">
    <property type="nucleotide sequence ID" value="XM_037536934.1"/>
</dbReference>
<organism evidence="3 4">
    <name type="scientific">Pygocentrus nattereri</name>
    <name type="common">Red-bellied piranha</name>
    <dbReference type="NCBI Taxonomy" id="42514"/>
    <lineage>
        <taxon>Eukaryota</taxon>
        <taxon>Metazoa</taxon>
        <taxon>Chordata</taxon>
        <taxon>Craniata</taxon>
        <taxon>Vertebrata</taxon>
        <taxon>Euteleostomi</taxon>
        <taxon>Actinopterygii</taxon>
        <taxon>Neopterygii</taxon>
        <taxon>Teleostei</taxon>
        <taxon>Ostariophysi</taxon>
        <taxon>Characiformes</taxon>
        <taxon>Characoidei</taxon>
        <taxon>Pygocentrus</taxon>
    </lineage>
</organism>
<feature type="compositionally biased region" description="Acidic residues" evidence="2">
    <location>
        <begin position="968"/>
        <end position="980"/>
    </location>
</feature>
<feature type="region of interest" description="Disordered" evidence="2">
    <location>
        <begin position="406"/>
        <end position="867"/>
    </location>
</feature>
<dbReference type="GeneTree" id="ENSGT00730000111747"/>
<feature type="compositionally biased region" description="Basic and acidic residues" evidence="2">
    <location>
        <begin position="489"/>
        <end position="562"/>
    </location>
</feature>
<feature type="compositionally biased region" description="Polar residues" evidence="2">
    <location>
        <begin position="1"/>
        <end position="15"/>
    </location>
</feature>
<dbReference type="GO" id="GO:0016020">
    <property type="term" value="C:membrane"/>
    <property type="evidence" value="ECO:0007669"/>
    <property type="project" value="TreeGrafter"/>
</dbReference>
<keyword evidence="4" id="KW-1185">Reference proteome</keyword>
<reference evidence="3" key="3">
    <citation type="submission" date="2025-09" db="UniProtKB">
        <authorList>
            <consortium name="Ensembl"/>
        </authorList>
    </citation>
    <scope>IDENTIFICATION</scope>
</reference>
<feature type="region of interest" description="Disordered" evidence="2">
    <location>
        <begin position="1"/>
        <end position="231"/>
    </location>
</feature>
<evidence type="ECO:0000313" key="4">
    <source>
        <dbReference type="Proteomes" id="UP001501920"/>
    </source>
</evidence>
<feature type="region of interest" description="Disordered" evidence="2">
    <location>
        <begin position="968"/>
        <end position="1012"/>
    </location>
</feature>
<proteinExistence type="predicted"/>
<dbReference type="PANTHER" id="PTHR28638:SF3">
    <property type="entry name" value="PRE-B-CELL LEUKEMIA TRANSCRIPTION FACTOR-INTERACTING PROTEIN 1 ISOFORM X1"/>
    <property type="match status" value="1"/>
</dbReference>
<feature type="compositionally biased region" description="Polar residues" evidence="2">
    <location>
        <begin position="406"/>
        <end position="425"/>
    </location>
</feature>
<dbReference type="Ensembl" id="ENSPNAT00000051925.1">
    <property type="protein sequence ID" value="ENSPNAP00000065436.1"/>
    <property type="gene ID" value="ENSPNAG00000035909.1"/>
</dbReference>
<evidence type="ECO:0008006" key="5">
    <source>
        <dbReference type="Google" id="ProtNLM"/>
    </source>
</evidence>
<feature type="compositionally biased region" description="Basic and acidic residues" evidence="2">
    <location>
        <begin position="570"/>
        <end position="730"/>
    </location>
</feature>
<accession>A0AAR2KTJ4</accession>
<dbReference type="RefSeq" id="XP_017577229.2">
    <property type="nucleotide sequence ID" value="XM_017721740.2"/>
</dbReference>
<sequence>MSDNSSSANGNSWTILTPEVKEHGVESVGPLAEGQGGQVCSEPAQLEMEQTDLKDHSHRSEVTDGLAEQNNGPDAPQVTPLENSEDAAVPHAFHMKEPTLGATPVENLTCLTSDPEQQGASAGHSESEPFLGPDTDSFSDSYAHISPPPESTLHPAASLDKEGLSEGEESSELRKTLREEAKQEVEVLEEKGNEGDGVRRRKVSLLTPVDHRDDDEEEEGEEEPFRPPQREDDVGFSLNKCIFGAVILLGLGTIFFSGVFMDLDDESDTDVKELKNPELQKEWLNLQSSRDTPAGVQPPEILERLAEKSQKIAVLQAQLQEQEGELKAAQLQVEEGNKERMKREELEVENQRMKGELDKLPALQKELEQESERVKKEGENAQKDREALPAMQKELELLRAKVTELAHTTDSAQAVTPLSASTSPSAGHKKELPAIQGRTALKDKKSQDEVKEQMKEWRDGKEKKKDKSVKEGKQGKTKDEKKDLKKLKVSQDESKEWRGKGERKEWKGEKEGKRGKKQEDGKRWKDGEENQQSKEDGKRERKENGKQWKDGQEKEFKEDGKRERKKSGKKWKDGEENGEFKKDGKREKKESGKRWKDGEENGEFKKDGKREKKESGKRWKDGEENGEFKKDGKREKKENGKRWKDGEENSEFKKDGKRERKENGQRWKDGEVKRELKEESGKMDWEEDKKWKKEKHWQLDGGRWETKERKHLGDQVKGDKEWTDEKEWKNIRQVGSNDKKEWKDRNERKKDWKGRDKWEEEKEREDPRGEGKAQKESGWKGQKDDHKWNGGKKERKEHEDKHWSGKGREWPKDGERAEGWKEEKKHKGDYQKNGEKWNKKEKSRHGSSEKAPHRLYSGSKQSKDHVHGDYWAEQRERIRHFHGSKEECSGVTDCAHAEGLTPVGQQDFEALLLVYLTKLIAPEERASKKEELNKLLGEFFTNGVFVHDQIPFSEFVEDVAEILEDMAEGEEDEELEDEMEGFASEAMEKFTLPDRGGTEEKRKESGRKRASG</sequence>
<evidence type="ECO:0000256" key="2">
    <source>
        <dbReference type="SAM" id="MobiDB-lite"/>
    </source>
</evidence>
<dbReference type="Proteomes" id="UP001501920">
    <property type="component" value="Chromosome 3"/>
</dbReference>
<reference evidence="3" key="2">
    <citation type="submission" date="2025-08" db="UniProtKB">
        <authorList>
            <consortium name="Ensembl"/>
        </authorList>
    </citation>
    <scope>IDENTIFICATION</scope>
</reference>
<dbReference type="PANTHER" id="PTHR28638">
    <property type="entry name" value="CELL CYCLE PROGRESSION PROTEIN 1"/>
    <property type="match status" value="1"/>
</dbReference>
<dbReference type="GeneID" id="108441947"/>
<protein>
    <recommendedName>
        <fullName evidence="5">Pre-B-cell leukemia homeobox interacting protein 1b</fullName>
    </recommendedName>
</protein>
<feature type="compositionally biased region" description="Polar residues" evidence="2">
    <location>
        <begin position="109"/>
        <end position="120"/>
    </location>
</feature>
<keyword evidence="1" id="KW-0175">Coiled coil</keyword>